<evidence type="ECO:0000313" key="2">
    <source>
        <dbReference type="Proteomes" id="UP000494252"/>
    </source>
</evidence>
<keyword evidence="2" id="KW-1185">Reference proteome</keyword>
<evidence type="ECO:0000313" key="1">
    <source>
        <dbReference type="EMBL" id="CAB3809679.1"/>
    </source>
</evidence>
<protein>
    <submittedName>
        <fullName evidence="1">Uncharacterized protein</fullName>
    </submittedName>
</protein>
<name>A0A6J5GZU2_9BURK</name>
<dbReference type="Proteomes" id="UP000494252">
    <property type="component" value="Unassembled WGS sequence"/>
</dbReference>
<reference evidence="1 2" key="1">
    <citation type="submission" date="2020-04" db="EMBL/GenBank/DDBJ databases">
        <authorList>
            <person name="De Canck E."/>
        </authorList>
    </citation>
    <scope>NUCLEOTIDE SEQUENCE [LARGE SCALE GENOMIC DNA]</scope>
    <source>
        <strain evidence="1 2">LMG 27177</strain>
    </source>
</reference>
<sequence length="37" mass="4345">MKDLNYLGIPKMDYRISYEHSLGAAPNDFIVHVSHRR</sequence>
<dbReference type="EMBL" id="CADIKI010000030">
    <property type="protein sequence ID" value="CAB3809679.1"/>
    <property type="molecule type" value="Genomic_DNA"/>
</dbReference>
<dbReference type="AlphaFoldDB" id="A0A6J5GZU2"/>
<proteinExistence type="predicted"/>
<accession>A0A6J5GZU2</accession>
<organism evidence="1 2">
    <name type="scientific">Paraburkholderia fynbosensis</name>
    <dbReference type="NCBI Taxonomy" id="1200993"/>
    <lineage>
        <taxon>Bacteria</taxon>
        <taxon>Pseudomonadati</taxon>
        <taxon>Pseudomonadota</taxon>
        <taxon>Betaproteobacteria</taxon>
        <taxon>Burkholderiales</taxon>
        <taxon>Burkholderiaceae</taxon>
        <taxon>Paraburkholderia</taxon>
    </lineage>
</organism>
<gene>
    <name evidence="1" type="ORF">LMG27177_06869</name>
</gene>